<protein>
    <submittedName>
        <fullName evidence="4">Remorin</fullName>
    </submittedName>
</protein>
<evidence type="ECO:0000313" key="6">
    <source>
        <dbReference type="Proteomes" id="UP000516437"/>
    </source>
</evidence>
<proteinExistence type="inferred from homology"/>
<evidence type="ECO:0000256" key="1">
    <source>
        <dbReference type="ARBA" id="ARBA00005711"/>
    </source>
</evidence>
<dbReference type="AlphaFoldDB" id="A0A6A1UXW7"/>
<dbReference type="PANTHER" id="PTHR31775:SF31">
    <property type="entry name" value="REMORIN-LIKE"/>
    <property type="match status" value="1"/>
</dbReference>
<comment type="caution">
    <text evidence="4">The sequence shown here is derived from an EMBL/GenBank/DDBJ whole genome shotgun (WGS) entry which is preliminary data.</text>
</comment>
<keyword evidence="2" id="KW-0175">Coiled coil</keyword>
<dbReference type="Proteomes" id="UP000516437">
    <property type="component" value="Chromosome 7"/>
</dbReference>
<dbReference type="EMBL" id="RXIC02000025">
    <property type="protein sequence ID" value="KAB1205235.1"/>
    <property type="molecule type" value="Genomic_DNA"/>
</dbReference>
<feature type="domain" description="Remorin C-terminal" evidence="3">
    <location>
        <begin position="70"/>
        <end position="175"/>
    </location>
</feature>
<feature type="coiled-coil region" evidence="2">
    <location>
        <begin position="105"/>
        <end position="132"/>
    </location>
</feature>
<dbReference type="PANTHER" id="PTHR31775">
    <property type="entry name" value="OS02G0117200 PROTEIN"/>
    <property type="match status" value="1"/>
</dbReference>
<sequence length="186" mass="20740">MEKKVKRVEAKTPSVTPLASVGVPSYVAGPPEPVVIVAVGEDRTPEILLTTGSKGSTDRDIALAEIEKEKRLTLIKAWEECKKAKIDNEAQKQLSAVAAWEYSKTASVEAKLRDIEAKLEKIKAAVREKMKNRVASIHKEAEERRAMIEARRRGKILRVEEMAAKYRATGNVPKKLFSCSEIPWCL</sequence>
<evidence type="ECO:0000259" key="3">
    <source>
        <dbReference type="Pfam" id="PF03763"/>
    </source>
</evidence>
<name>A0A6A1UXW7_9ROSI</name>
<evidence type="ECO:0000256" key="2">
    <source>
        <dbReference type="SAM" id="Coils"/>
    </source>
</evidence>
<reference evidence="4 6" key="2">
    <citation type="journal article" date="2019" name="Plant Biotechnol. J.">
        <title>The red bayberry genome and genetic basis of sex determination.</title>
        <authorList>
            <person name="Jia H.M."/>
            <person name="Jia H.J."/>
            <person name="Cai Q.L."/>
            <person name="Wang Y."/>
            <person name="Zhao H.B."/>
            <person name="Yang W.F."/>
            <person name="Wang G.Y."/>
            <person name="Li Y.H."/>
            <person name="Zhan D.L."/>
            <person name="Shen Y.T."/>
            <person name="Niu Q.F."/>
            <person name="Chang L."/>
            <person name="Qiu J."/>
            <person name="Zhao L."/>
            <person name="Xie H.B."/>
            <person name="Fu W.Y."/>
            <person name="Jin J."/>
            <person name="Li X.W."/>
            <person name="Jiao Y."/>
            <person name="Zhou C.C."/>
            <person name="Tu T."/>
            <person name="Chai C.Y."/>
            <person name="Gao J.L."/>
            <person name="Fan L.J."/>
            <person name="van de Weg E."/>
            <person name="Wang J.Y."/>
            <person name="Gao Z.S."/>
        </authorList>
    </citation>
    <scope>NUCLEOTIDE SEQUENCE [LARGE SCALE GENOMIC DNA]</scope>
    <source>
        <tissue evidence="4">Leaves</tissue>
    </source>
</reference>
<reference evidence="4" key="1">
    <citation type="submission" date="2018-07" db="EMBL/GenBank/DDBJ databases">
        <authorList>
            <person name="Gao Z.-S."/>
            <person name="Jia H.-M."/>
            <person name="Jia H.-J."/>
            <person name="Cai Q.-L."/>
            <person name="Wang Y."/>
            <person name="Zhao H.-B."/>
        </authorList>
    </citation>
    <scope>NUCLEOTIDE SEQUENCE</scope>
    <source>
        <tissue evidence="4">Leaves</tissue>
    </source>
</reference>
<dbReference type="OrthoDB" id="684343at2759"/>
<keyword evidence="6" id="KW-1185">Reference proteome</keyword>
<organism evidence="4 6">
    <name type="scientific">Morella rubra</name>
    <name type="common">Chinese bayberry</name>
    <dbReference type="NCBI Taxonomy" id="262757"/>
    <lineage>
        <taxon>Eukaryota</taxon>
        <taxon>Viridiplantae</taxon>
        <taxon>Streptophyta</taxon>
        <taxon>Embryophyta</taxon>
        <taxon>Tracheophyta</taxon>
        <taxon>Spermatophyta</taxon>
        <taxon>Magnoliopsida</taxon>
        <taxon>eudicotyledons</taxon>
        <taxon>Gunneridae</taxon>
        <taxon>Pentapetalae</taxon>
        <taxon>rosids</taxon>
        <taxon>fabids</taxon>
        <taxon>Fagales</taxon>
        <taxon>Myricaceae</taxon>
        <taxon>Morella</taxon>
    </lineage>
</organism>
<evidence type="ECO:0000313" key="5">
    <source>
        <dbReference type="EMBL" id="KAB1205241.1"/>
    </source>
</evidence>
<dbReference type="InterPro" id="IPR005516">
    <property type="entry name" value="Remorin_C"/>
</dbReference>
<evidence type="ECO:0000313" key="4">
    <source>
        <dbReference type="EMBL" id="KAB1205235.1"/>
    </source>
</evidence>
<dbReference type="EMBL" id="RXIC02000025">
    <property type="protein sequence ID" value="KAB1205241.1"/>
    <property type="molecule type" value="Genomic_DNA"/>
</dbReference>
<reference evidence="4" key="3">
    <citation type="submission" date="2019-09" db="EMBL/GenBank/DDBJ databases">
        <authorList>
            <person name="Gao Z."/>
        </authorList>
    </citation>
    <scope>NUCLEOTIDE SEQUENCE</scope>
    <source>
        <tissue evidence="4">Leaves</tissue>
    </source>
</reference>
<accession>A0A6A1UXW7</accession>
<dbReference type="Pfam" id="PF03763">
    <property type="entry name" value="Remorin_C"/>
    <property type="match status" value="1"/>
</dbReference>
<comment type="similarity">
    <text evidence="1">Belongs to the remorin family.</text>
</comment>
<gene>
    <name evidence="5" type="ORF">CJ030_MR7G012123</name>
    <name evidence="4" type="ORF">CJ030_MR7G012129</name>
</gene>